<dbReference type="PANTHER" id="PTHR21299:SF1">
    <property type="entry name" value="PANTOATE--BETA-ALANINE LIGASE"/>
    <property type="match status" value="1"/>
</dbReference>
<dbReference type="InterPro" id="IPR042176">
    <property type="entry name" value="Pantoate_ligase_C"/>
</dbReference>
<dbReference type="GO" id="GO:0015940">
    <property type="term" value="P:pantothenate biosynthetic process"/>
    <property type="evidence" value="ECO:0007669"/>
    <property type="project" value="InterPro"/>
</dbReference>
<gene>
    <name evidence="4" type="ORF">KI387_029082</name>
</gene>
<dbReference type="AlphaFoldDB" id="A0AA38FCW9"/>
<evidence type="ECO:0000313" key="5">
    <source>
        <dbReference type="Proteomes" id="UP000824469"/>
    </source>
</evidence>
<evidence type="ECO:0000256" key="1">
    <source>
        <dbReference type="ARBA" id="ARBA00022598"/>
    </source>
</evidence>
<dbReference type="PANTHER" id="PTHR21299">
    <property type="entry name" value="CYTIDYLATE KINASE/PANTOATE-BETA-ALANINE LIGASE"/>
    <property type="match status" value="1"/>
</dbReference>
<keyword evidence="2" id="KW-0547">Nucleotide-binding</keyword>
<evidence type="ECO:0008006" key="6">
    <source>
        <dbReference type="Google" id="ProtNLM"/>
    </source>
</evidence>
<dbReference type="GO" id="GO:0004592">
    <property type="term" value="F:pantoate-beta-alanine ligase activity"/>
    <property type="evidence" value="ECO:0007669"/>
    <property type="project" value="InterPro"/>
</dbReference>
<reference evidence="4 5" key="1">
    <citation type="journal article" date="2021" name="Nat. Plants">
        <title>The Taxus genome provides insights into paclitaxel biosynthesis.</title>
        <authorList>
            <person name="Xiong X."/>
            <person name="Gou J."/>
            <person name="Liao Q."/>
            <person name="Li Y."/>
            <person name="Zhou Q."/>
            <person name="Bi G."/>
            <person name="Li C."/>
            <person name="Du R."/>
            <person name="Wang X."/>
            <person name="Sun T."/>
            <person name="Guo L."/>
            <person name="Liang H."/>
            <person name="Lu P."/>
            <person name="Wu Y."/>
            <person name="Zhang Z."/>
            <person name="Ro D.K."/>
            <person name="Shang Y."/>
            <person name="Huang S."/>
            <person name="Yan J."/>
        </authorList>
    </citation>
    <scope>NUCLEOTIDE SEQUENCE [LARGE SCALE GENOMIC DNA]</scope>
    <source>
        <strain evidence="4">Ta-2019</strain>
    </source>
</reference>
<keyword evidence="1" id="KW-0436">Ligase</keyword>
<dbReference type="EMBL" id="JAHRHJ020000010">
    <property type="protein sequence ID" value="KAH9297400.1"/>
    <property type="molecule type" value="Genomic_DNA"/>
</dbReference>
<dbReference type="Gene3D" id="3.30.1300.10">
    <property type="entry name" value="Pantoate-beta-alanine ligase, C-terminal domain"/>
    <property type="match status" value="1"/>
</dbReference>
<proteinExistence type="predicted"/>
<evidence type="ECO:0000313" key="4">
    <source>
        <dbReference type="EMBL" id="KAH9297400.1"/>
    </source>
</evidence>
<name>A0AA38FCW9_TAXCH</name>
<organism evidence="4 5">
    <name type="scientific">Taxus chinensis</name>
    <name type="common">Chinese yew</name>
    <name type="synonym">Taxus wallichiana var. chinensis</name>
    <dbReference type="NCBI Taxonomy" id="29808"/>
    <lineage>
        <taxon>Eukaryota</taxon>
        <taxon>Viridiplantae</taxon>
        <taxon>Streptophyta</taxon>
        <taxon>Embryophyta</taxon>
        <taxon>Tracheophyta</taxon>
        <taxon>Spermatophyta</taxon>
        <taxon>Pinopsida</taxon>
        <taxon>Pinidae</taxon>
        <taxon>Conifers II</taxon>
        <taxon>Cupressales</taxon>
        <taxon>Taxaceae</taxon>
        <taxon>Taxus</taxon>
    </lineage>
</organism>
<protein>
    <recommendedName>
        <fullName evidence="6">Pantoate--beta-alanine ligase</fullName>
    </recommendedName>
</protein>
<feature type="non-terminal residue" evidence="4">
    <location>
        <position position="82"/>
    </location>
</feature>
<dbReference type="InterPro" id="IPR003721">
    <property type="entry name" value="Pantoate_ligase"/>
</dbReference>
<dbReference type="Pfam" id="PF02569">
    <property type="entry name" value="Pantoate_ligase"/>
    <property type="match status" value="1"/>
</dbReference>
<dbReference type="GO" id="GO:0005524">
    <property type="term" value="F:ATP binding"/>
    <property type="evidence" value="ECO:0007669"/>
    <property type="project" value="UniProtKB-KW"/>
</dbReference>
<feature type="non-terminal residue" evidence="4">
    <location>
        <position position="1"/>
    </location>
</feature>
<dbReference type="Proteomes" id="UP000824469">
    <property type="component" value="Unassembled WGS sequence"/>
</dbReference>
<keyword evidence="3" id="KW-0067">ATP-binding</keyword>
<accession>A0AA38FCW9</accession>
<comment type="caution">
    <text evidence="4">The sequence shown here is derived from an EMBL/GenBank/DDBJ whole genome shotgun (WGS) entry which is preliminary data.</text>
</comment>
<dbReference type="GO" id="GO:0005829">
    <property type="term" value="C:cytosol"/>
    <property type="evidence" value="ECO:0007669"/>
    <property type="project" value="TreeGrafter"/>
</dbReference>
<evidence type="ECO:0000256" key="3">
    <source>
        <dbReference type="ARBA" id="ARBA00022840"/>
    </source>
</evidence>
<dbReference type="SUPFAM" id="SSF52374">
    <property type="entry name" value="Nucleotidylyl transferase"/>
    <property type="match status" value="1"/>
</dbReference>
<keyword evidence="5" id="KW-1185">Reference proteome</keyword>
<evidence type="ECO:0000256" key="2">
    <source>
        <dbReference type="ARBA" id="ARBA00022741"/>
    </source>
</evidence>
<sequence>VRDLDFAVEIVGSEIVRDSDGLALSSRNVHLSPKERQEALSICRSLTKVRDAVCNGEISSGILRHLVVENILNAGGKIDYVE</sequence>